<evidence type="ECO:0000313" key="2">
    <source>
        <dbReference type="EMBL" id="GCF09624.1"/>
    </source>
</evidence>
<dbReference type="EMBL" id="BIXY01000047">
    <property type="protein sequence ID" value="GCF09624.1"/>
    <property type="molecule type" value="Genomic_DNA"/>
</dbReference>
<evidence type="ECO:0000259" key="1">
    <source>
        <dbReference type="Pfam" id="PF00561"/>
    </source>
</evidence>
<dbReference type="SUPFAM" id="SSF53474">
    <property type="entry name" value="alpha/beta-Hydrolases"/>
    <property type="match status" value="1"/>
</dbReference>
<dbReference type="Proteomes" id="UP000322530">
    <property type="component" value="Unassembled WGS sequence"/>
</dbReference>
<accession>A0A5A5TFD7</accession>
<dbReference type="InterPro" id="IPR029058">
    <property type="entry name" value="AB_hydrolase_fold"/>
</dbReference>
<proteinExistence type="predicted"/>
<dbReference type="PANTHER" id="PTHR43689">
    <property type="entry name" value="HYDROLASE"/>
    <property type="match status" value="1"/>
</dbReference>
<dbReference type="PANTHER" id="PTHR43689:SF8">
    <property type="entry name" value="ALPHA_BETA-HYDROLASES SUPERFAMILY PROTEIN"/>
    <property type="match status" value="1"/>
</dbReference>
<organism evidence="2 3">
    <name type="scientific">Dictyobacter arantiisoli</name>
    <dbReference type="NCBI Taxonomy" id="2014874"/>
    <lineage>
        <taxon>Bacteria</taxon>
        <taxon>Bacillati</taxon>
        <taxon>Chloroflexota</taxon>
        <taxon>Ktedonobacteria</taxon>
        <taxon>Ktedonobacterales</taxon>
        <taxon>Dictyobacteraceae</taxon>
        <taxon>Dictyobacter</taxon>
    </lineage>
</organism>
<gene>
    <name evidence="2" type="ORF">KDI_31880</name>
</gene>
<name>A0A5A5TFD7_9CHLR</name>
<dbReference type="Pfam" id="PF00561">
    <property type="entry name" value="Abhydrolase_1"/>
    <property type="match status" value="1"/>
</dbReference>
<keyword evidence="3" id="KW-1185">Reference proteome</keyword>
<reference evidence="2 3" key="1">
    <citation type="submission" date="2019-01" db="EMBL/GenBank/DDBJ databases">
        <title>Draft genome sequence of Dictyobacter sp. Uno17.</title>
        <authorList>
            <person name="Wang C.M."/>
            <person name="Zheng Y."/>
            <person name="Sakai Y."/>
            <person name="Abe K."/>
            <person name="Yokota A."/>
            <person name="Yabe S."/>
        </authorList>
    </citation>
    <scope>NUCLEOTIDE SEQUENCE [LARGE SCALE GENOMIC DNA]</scope>
    <source>
        <strain evidence="2 3">Uno17</strain>
    </source>
</reference>
<dbReference type="InterPro" id="IPR000073">
    <property type="entry name" value="AB_hydrolase_1"/>
</dbReference>
<feature type="domain" description="AB hydrolase-1" evidence="1">
    <location>
        <begin position="54"/>
        <end position="102"/>
    </location>
</feature>
<dbReference type="RefSeq" id="WP_172632158.1">
    <property type="nucleotide sequence ID" value="NZ_BIXY01000047.1"/>
</dbReference>
<sequence length="121" mass="12638">MAGQVGGLLIGKAFLQAHPTFLGEWTKAVSNYALKEMPAVGRAVTGRPNNTQVAAQLGVPTVVIHGEDDAAIPMETAVQLANRIPHARLVRVPAAGHCPPLETPSAVAAEIIQLAEVGLYQ</sequence>
<dbReference type="AlphaFoldDB" id="A0A5A5TFD7"/>
<evidence type="ECO:0000313" key="3">
    <source>
        <dbReference type="Proteomes" id="UP000322530"/>
    </source>
</evidence>
<dbReference type="Gene3D" id="3.40.50.1820">
    <property type="entry name" value="alpha/beta hydrolase"/>
    <property type="match status" value="1"/>
</dbReference>
<comment type="caution">
    <text evidence="2">The sequence shown here is derived from an EMBL/GenBank/DDBJ whole genome shotgun (WGS) entry which is preliminary data.</text>
</comment>
<protein>
    <recommendedName>
        <fullName evidence="1">AB hydrolase-1 domain-containing protein</fullName>
    </recommendedName>
</protein>